<proteinExistence type="predicted"/>
<evidence type="ECO:0000313" key="1">
    <source>
        <dbReference type="EMBL" id="GBP21828.1"/>
    </source>
</evidence>
<dbReference type="EMBL" id="BGZK01000133">
    <property type="protein sequence ID" value="GBP21828.1"/>
    <property type="molecule type" value="Genomic_DNA"/>
</dbReference>
<protein>
    <submittedName>
        <fullName evidence="1">Uncharacterized protein</fullName>
    </submittedName>
</protein>
<reference evidence="1 2" key="1">
    <citation type="journal article" date="2019" name="Commun. Biol.">
        <title>The bagworm genome reveals a unique fibroin gene that provides high tensile strength.</title>
        <authorList>
            <person name="Kono N."/>
            <person name="Nakamura H."/>
            <person name="Ohtoshi R."/>
            <person name="Tomita M."/>
            <person name="Numata K."/>
            <person name="Arakawa K."/>
        </authorList>
    </citation>
    <scope>NUCLEOTIDE SEQUENCE [LARGE SCALE GENOMIC DNA]</scope>
</reference>
<accession>A0A4C1U6B8</accession>
<sequence length="73" mass="8298">MLIANPGRILNYDLVLDLDSASHFALDFDSTTCYDSELDEVGRMEYGLAARRRSYGNLSNKLRNKRPRPAGNY</sequence>
<evidence type="ECO:0000313" key="2">
    <source>
        <dbReference type="Proteomes" id="UP000299102"/>
    </source>
</evidence>
<organism evidence="1 2">
    <name type="scientific">Eumeta variegata</name>
    <name type="common">Bagworm moth</name>
    <name type="synonym">Eumeta japonica</name>
    <dbReference type="NCBI Taxonomy" id="151549"/>
    <lineage>
        <taxon>Eukaryota</taxon>
        <taxon>Metazoa</taxon>
        <taxon>Ecdysozoa</taxon>
        <taxon>Arthropoda</taxon>
        <taxon>Hexapoda</taxon>
        <taxon>Insecta</taxon>
        <taxon>Pterygota</taxon>
        <taxon>Neoptera</taxon>
        <taxon>Endopterygota</taxon>
        <taxon>Lepidoptera</taxon>
        <taxon>Glossata</taxon>
        <taxon>Ditrysia</taxon>
        <taxon>Tineoidea</taxon>
        <taxon>Psychidae</taxon>
        <taxon>Oiketicinae</taxon>
        <taxon>Eumeta</taxon>
    </lineage>
</organism>
<dbReference type="Proteomes" id="UP000299102">
    <property type="component" value="Unassembled WGS sequence"/>
</dbReference>
<comment type="caution">
    <text evidence="1">The sequence shown here is derived from an EMBL/GenBank/DDBJ whole genome shotgun (WGS) entry which is preliminary data.</text>
</comment>
<gene>
    <name evidence="1" type="ORF">EVAR_6800_1</name>
</gene>
<name>A0A4C1U6B8_EUMVA</name>
<keyword evidence="2" id="KW-1185">Reference proteome</keyword>
<dbReference type="AlphaFoldDB" id="A0A4C1U6B8"/>